<evidence type="ECO:0000313" key="6">
    <source>
        <dbReference type="WBParaSite" id="L893_g12081.t1"/>
    </source>
</evidence>
<dbReference type="WBParaSite" id="L893_g12081.t1">
    <property type="protein sequence ID" value="L893_g12081.t1"/>
    <property type="gene ID" value="L893_g12081"/>
</dbReference>
<dbReference type="SUPFAM" id="SSF48403">
    <property type="entry name" value="Ankyrin repeat"/>
    <property type="match status" value="1"/>
</dbReference>
<dbReference type="Proteomes" id="UP000095287">
    <property type="component" value="Unplaced"/>
</dbReference>
<organism evidence="5 6">
    <name type="scientific">Steinernema glaseri</name>
    <dbReference type="NCBI Taxonomy" id="37863"/>
    <lineage>
        <taxon>Eukaryota</taxon>
        <taxon>Metazoa</taxon>
        <taxon>Ecdysozoa</taxon>
        <taxon>Nematoda</taxon>
        <taxon>Chromadorea</taxon>
        <taxon>Rhabditida</taxon>
        <taxon>Tylenchina</taxon>
        <taxon>Panagrolaimomorpha</taxon>
        <taxon>Strongyloidoidea</taxon>
        <taxon>Steinernematidae</taxon>
        <taxon>Steinernema</taxon>
    </lineage>
</organism>
<reference evidence="6" key="1">
    <citation type="submission" date="2016-11" db="UniProtKB">
        <authorList>
            <consortium name="WormBaseParasite"/>
        </authorList>
    </citation>
    <scope>IDENTIFICATION</scope>
</reference>
<keyword evidence="2 3" id="KW-0040">ANK repeat</keyword>
<dbReference type="AlphaFoldDB" id="A0A1I7Y2J6"/>
<dbReference type="PROSITE" id="PS50088">
    <property type="entry name" value="ANK_REPEAT"/>
    <property type="match status" value="1"/>
</dbReference>
<dbReference type="SMART" id="SM00248">
    <property type="entry name" value="ANK"/>
    <property type="match status" value="3"/>
</dbReference>
<evidence type="ECO:0000313" key="5">
    <source>
        <dbReference type="Proteomes" id="UP000095287"/>
    </source>
</evidence>
<feature type="compositionally biased region" description="Polar residues" evidence="4">
    <location>
        <begin position="1"/>
        <end position="11"/>
    </location>
</feature>
<evidence type="ECO:0000256" key="4">
    <source>
        <dbReference type="SAM" id="MobiDB-lite"/>
    </source>
</evidence>
<dbReference type="Pfam" id="PF12796">
    <property type="entry name" value="Ank_2"/>
    <property type="match status" value="1"/>
</dbReference>
<dbReference type="InterPro" id="IPR036770">
    <property type="entry name" value="Ankyrin_rpt-contain_sf"/>
</dbReference>
<feature type="region of interest" description="Disordered" evidence="4">
    <location>
        <begin position="213"/>
        <end position="261"/>
    </location>
</feature>
<name>A0A1I7Y2J6_9BILA</name>
<evidence type="ECO:0000256" key="2">
    <source>
        <dbReference type="ARBA" id="ARBA00023043"/>
    </source>
</evidence>
<proteinExistence type="predicted"/>
<evidence type="ECO:0000256" key="1">
    <source>
        <dbReference type="ARBA" id="ARBA00022737"/>
    </source>
</evidence>
<dbReference type="InterPro" id="IPR002110">
    <property type="entry name" value="Ankyrin_rpt"/>
</dbReference>
<sequence length="275" mass="30396">MLSPDNSPSCETSKRGETSKSPWRSDAASQRFFAMSSLKSGASPTPSADSSQTSIASTRSAHLREWARTRRRSSCVSNSSLNDSNYSKCPAVSKTDIKEGNAFIDACREGDVEKVRNMLEAKPLLVNYVEPFMHNYTPLHYAAKKGTLDVVKILVDSGANINAFTYHYTPLHLAAMGGKEAVIRYLEKQPGVKLGLHDGGGRTYEECWSRPEGRKNIQSNDAGKKKVSFRDVGMPSDSMLDLQKSDKTQQSTGQEEKYGTISKRKATKFLKKILN</sequence>
<feature type="region of interest" description="Disordered" evidence="4">
    <location>
        <begin position="1"/>
        <end position="65"/>
    </location>
</feature>
<dbReference type="PROSITE" id="PS50297">
    <property type="entry name" value="ANK_REP_REGION"/>
    <property type="match status" value="1"/>
</dbReference>
<evidence type="ECO:0000256" key="3">
    <source>
        <dbReference type="PROSITE-ProRule" id="PRU00023"/>
    </source>
</evidence>
<feature type="compositionally biased region" description="Polar residues" evidence="4">
    <location>
        <begin position="37"/>
        <end position="60"/>
    </location>
</feature>
<feature type="repeat" description="ANK" evidence="3">
    <location>
        <begin position="134"/>
        <end position="166"/>
    </location>
</feature>
<keyword evidence="1" id="KW-0677">Repeat</keyword>
<dbReference type="Gene3D" id="1.25.40.20">
    <property type="entry name" value="Ankyrin repeat-containing domain"/>
    <property type="match status" value="1"/>
</dbReference>
<dbReference type="PANTHER" id="PTHR24171">
    <property type="entry name" value="ANKYRIN REPEAT DOMAIN-CONTAINING PROTEIN 39-RELATED"/>
    <property type="match status" value="1"/>
</dbReference>
<keyword evidence="5" id="KW-1185">Reference proteome</keyword>
<protein>
    <submittedName>
        <fullName evidence="6">ANK_REP_REGION domain-containing protein</fullName>
    </submittedName>
</protein>
<accession>A0A1I7Y2J6</accession>